<keyword evidence="6" id="KW-0732">Signal</keyword>
<dbReference type="CDD" id="cd07560">
    <property type="entry name" value="Peptidase_S41_CPP"/>
    <property type="match status" value="1"/>
</dbReference>
<dbReference type="PANTHER" id="PTHR32060:SF30">
    <property type="entry name" value="CARBOXY-TERMINAL PROCESSING PROTEASE CTPA"/>
    <property type="match status" value="1"/>
</dbReference>
<evidence type="ECO:0000259" key="7">
    <source>
        <dbReference type="PROSITE" id="PS50106"/>
    </source>
</evidence>
<dbReference type="CDD" id="cd06782">
    <property type="entry name" value="cpPDZ_CPP-like"/>
    <property type="match status" value="1"/>
</dbReference>
<evidence type="ECO:0000313" key="9">
    <source>
        <dbReference type="Proteomes" id="UP000054725"/>
    </source>
</evidence>
<keyword evidence="9" id="KW-1185">Reference proteome</keyword>
<dbReference type="InterPro" id="IPR036034">
    <property type="entry name" value="PDZ_sf"/>
</dbReference>
<feature type="chain" id="PRO_5006916085" evidence="6">
    <location>
        <begin position="26"/>
        <end position="441"/>
    </location>
</feature>
<dbReference type="NCBIfam" id="TIGR00225">
    <property type="entry name" value="prc"/>
    <property type="match status" value="1"/>
</dbReference>
<sequence length="441" mass="47556">MHKRRFYFGAMVTVVTTALIFPAQAFPAEDQSGTKQIPMEDVQRFSNAIGEIKKYYVKPVDDKELFDNAIRGMLSGLDPHSTYLDEDSFKELQTSTSGEFGGLGIEVTMEDGVVKVVTPLVDTPAFKAGIKSGDYIIKLGSKSVQGISLKEAVELMRGKEGTTLDLTILRKGENKPLTFSLVREKILIKSVKSKLLDDGYGYIRLTQFQAMTGQDMEKAIAQLKQQSGGNLKGLILDLRNNPGGLLDSAIQVSDAFLATGKDGKPEMIVYTQGRLPGSKFTALTTNSKDILNNAPMVVLINNGSASASEIVAGALKDNKRAVILGTKSFGKGSVQTVLPLDDKRGIKLTTALYYTPSGTSIQAKGITPDIVVEELEVPKTAPKTDAFAGFSEADLSGHLLNKSEGQATNGNAIKDDDALLHEDYQLYAALTILKGLSVAHR</sequence>
<dbReference type="GO" id="GO:0004175">
    <property type="term" value="F:endopeptidase activity"/>
    <property type="evidence" value="ECO:0007669"/>
    <property type="project" value="TreeGrafter"/>
</dbReference>
<dbReference type="GO" id="GO:0008236">
    <property type="term" value="F:serine-type peptidase activity"/>
    <property type="evidence" value="ECO:0007669"/>
    <property type="project" value="UniProtKB-KW"/>
</dbReference>
<evidence type="ECO:0000256" key="6">
    <source>
        <dbReference type="SAM" id="SignalP"/>
    </source>
</evidence>
<evidence type="ECO:0000256" key="3">
    <source>
        <dbReference type="ARBA" id="ARBA00022801"/>
    </source>
</evidence>
<evidence type="ECO:0000313" key="8">
    <source>
        <dbReference type="EMBL" id="KTD38892.1"/>
    </source>
</evidence>
<dbReference type="PROSITE" id="PS50106">
    <property type="entry name" value="PDZ"/>
    <property type="match status" value="1"/>
</dbReference>
<dbReference type="Pfam" id="PF22694">
    <property type="entry name" value="CtpB_N-like"/>
    <property type="match status" value="1"/>
</dbReference>
<dbReference type="GO" id="GO:0006508">
    <property type="term" value="P:proteolysis"/>
    <property type="evidence" value="ECO:0007669"/>
    <property type="project" value="UniProtKB-KW"/>
</dbReference>
<evidence type="ECO:0000256" key="1">
    <source>
        <dbReference type="ARBA" id="ARBA00009179"/>
    </source>
</evidence>
<dbReference type="SUPFAM" id="SSF52096">
    <property type="entry name" value="ClpP/crotonase"/>
    <property type="match status" value="1"/>
</dbReference>
<dbReference type="PATRIC" id="fig|45070.6.peg.408"/>
<dbReference type="InterPro" id="IPR001478">
    <property type="entry name" value="PDZ"/>
</dbReference>
<dbReference type="Proteomes" id="UP000054725">
    <property type="component" value="Unassembled WGS sequence"/>
</dbReference>
<feature type="domain" description="PDZ" evidence="7">
    <location>
        <begin position="89"/>
        <end position="157"/>
    </location>
</feature>
<feature type="signal peptide" evidence="6">
    <location>
        <begin position="1"/>
        <end position="25"/>
    </location>
</feature>
<dbReference type="GO" id="GO:0007165">
    <property type="term" value="P:signal transduction"/>
    <property type="evidence" value="ECO:0007669"/>
    <property type="project" value="TreeGrafter"/>
</dbReference>
<name>A0A0W0X2T0_9GAMM</name>
<dbReference type="AlphaFoldDB" id="A0A0W0X2T0"/>
<keyword evidence="3 5" id="KW-0378">Hydrolase</keyword>
<dbReference type="FunFam" id="2.30.42.10:FF:000063">
    <property type="entry name" value="Peptidase, S41 family"/>
    <property type="match status" value="1"/>
</dbReference>
<evidence type="ECO:0000256" key="5">
    <source>
        <dbReference type="RuleBase" id="RU004404"/>
    </source>
</evidence>
<gene>
    <name evidence="8" type="primary">ctpA</name>
    <name evidence="8" type="ORF">Lnau_0386</name>
</gene>
<dbReference type="FunFam" id="3.30.750.44:FF:000001">
    <property type="entry name" value="S41 family peptidase"/>
    <property type="match status" value="1"/>
</dbReference>
<dbReference type="SMART" id="SM00245">
    <property type="entry name" value="TSPc"/>
    <property type="match status" value="1"/>
</dbReference>
<dbReference type="STRING" id="45070.Lnau_0386"/>
<dbReference type="SUPFAM" id="SSF50156">
    <property type="entry name" value="PDZ domain-like"/>
    <property type="match status" value="1"/>
</dbReference>
<dbReference type="Pfam" id="PF03572">
    <property type="entry name" value="Peptidase_S41"/>
    <property type="match status" value="1"/>
</dbReference>
<dbReference type="InterPro" id="IPR055210">
    <property type="entry name" value="CtpA/B_N"/>
</dbReference>
<dbReference type="Gene3D" id="2.30.42.10">
    <property type="match status" value="1"/>
</dbReference>
<dbReference type="Gene3D" id="3.30.750.44">
    <property type="match status" value="1"/>
</dbReference>
<dbReference type="FunFam" id="3.90.226.10:FF:000029">
    <property type="entry name" value="Peptidase, S41 family"/>
    <property type="match status" value="1"/>
</dbReference>
<dbReference type="PANTHER" id="PTHR32060">
    <property type="entry name" value="TAIL-SPECIFIC PROTEASE"/>
    <property type="match status" value="1"/>
</dbReference>
<proteinExistence type="inferred from homology"/>
<dbReference type="InterPro" id="IPR029045">
    <property type="entry name" value="ClpP/crotonase-like_dom_sf"/>
</dbReference>
<reference evidence="8 9" key="1">
    <citation type="submission" date="2015-11" db="EMBL/GenBank/DDBJ databases">
        <title>Genomic analysis of 38 Legionella species identifies large and diverse effector repertoires.</title>
        <authorList>
            <person name="Burstein D."/>
            <person name="Amaro F."/>
            <person name="Zusman T."/>
            <person name="Lifshitz Z."/>
            <person name="Cohen O."/>
            <person name="Gilbert J.A."/>
            <person name="Pupko T."/>
            <person name="Shuman H.A."/>
            <person name="Segal G."/>
        </authorList>
    </citation>
    <scope>NUCLEOTIDE SEQUENCE [LARGE SCALE GENOMIC DNA]</scope>
    <source>
        <strain evidence="8 9">ATCC 49506</strain>
    </source>
</reference>
<dbReference type="InterPro" id="IPR005151">
    <property type="entry name" value="Tail-specific_protease"/>
</dbReference>
<organism evidence="8 9">
    <name type="scientific">Legionella nautarum</name>
    <dbReference type="NCBI Taxonomy" id="45070"/>
    <lineage>
        <taxon>Bacteria</taxon>
        <taxon>Pseudomonadati</taxon>
        <taxon>Pseudomonadota</taxon>
        <taxon>Gammaproteobacteria</taxon>
        <taxon>Legionellales</taxon>
        <taxon>Legionellaceae</taxon>
        <taxon>Legionella</taxon>
    </lineage>
</organism>
<dbReference type="OrthoDB" id="9812068at2"/>
<evidence type="ECO:0000256" key="2">
    <source>
        <dbReference type="ARBA" id="ARBA00022670"/>
    </source>
</evidence>
<dbReference type="InterPro" id="IPR004447">
    <property type="entry name" value="Peptidase_S41A"/>
</dbReference>
<dbReference type="Gene3D" id="3.90.226.10">
    <property type="entry name" value="2-enoyl-CoA Hydratase, Chain A, domain 1"/>
    <property type="match status" value="1"/>
</dbReference>
<dbReference type="Pfam" id="PF13180">
    <property type="entry name" value="PDZ_2"/>
    <property type="match status" value="1"/>
</dbReference>
<evidence type="ECO:0000256" key="4">
    <source>
        <dbReference type="ARBA" id="ARBA00022825"/>
    </source>
</evidence>
<dbReference type="SMART" id="SM00228">
    <property type="entry name" value="PDZ"/>
    <property type="match status" value="1"/>
</dbReference>
<keyword evidence="4 5" id="KW-0720">Serine protease</keyword>
<dbReference type="EMBL" id="LNYO01000004">
    <property type="protein sequence ID" value="KTD38892.1"/>
    <property type="molecule type" value="Genomic_DNA"/>
</dbReference>
<comment type="similarity">
    <text evidence="1 5">Belongs to the peptidase S41A family.</text>
</comment>
<dbReference type="GO" id="GO:0030288">
    <property type="term" value="C:outer membrane-bounded periplasmic space"/>
    <property type="evidence" value="ECO:0007669"/>
    <property type="project" value="TreeGrafter"/>
</dbReference>
<keyword evidence="2 5" id="KW-0645">Protease</keyword>
<protein>
    <submittedName>
        <fullName evidence="8">Carboxy-terminal protease</fullName>
    </submittedName>
</protein>
<accession>A0A0W0X2T0</accession>
<comment type="caution">
    <text evidence="8">The sequence shown here is derived from an EMBL/GenBank/DDBJ whole genome shotgun (WGS) entry which is preliminary data.</text>
</comment>